<feature type="domain" description="Serine/threonine specific protein phosphatases" evidence="5">
    <location>
        <begin position="139"/>
        <end position="144"/>
    </location>
</feature>
<proteinExistence type="predicted"/>
<dbReference type="GO" id="GO:0016787">
    <property type="term" value="F:hydrolase activity"/>
    <property type="evidence" value="ECO:0007669"/>
    <property type="project" value="UniProtKB-KW"/>
</dbReference>
<accession>A0ABC8S0W6</accession>
<evidence type="ECO:0000256" key="4">
    <source>
        <dbReference type="SAM" id="MobiDB-lite"/>
    </source>
</evidence>
<dbReference type="InterPro" id="IPR006186">
    <property type="entry name" value="Ser/Thr-sp_prot-phosphatase"/>
</dbReference>
<comment type="caution">
    <text evidence="6">The sequence shown here is derived from an EMBL/GenBank/DDBJ whole genome shotgun (WGS) entry which is preliminary data.</text>
</comment>
<dbReference type="PROSITE" id="PS00125">
    <property type="entry name" value="SER_THR_PHOSPHATASE"/>
    <property type="match status" value="1"/>
</dbReference>
<reference evidence="6 7" key="1">
    <citation type="submission" date="2024-02" db="EMBL/GenBank/DDBJ databases">
        <authorList>
            <person name="Vignale AGUSTIN F."/>
            <person name="Sosa J E."/>
            <person name="Modenutti C."/>
        </authorList>
    </citation>
    <scope>NUCLEOTIDE SEQUENCE [LARGE SCALE GENOMIC DNA]</scope>
</reference>
<evidence type="ECO:0000256" key="2">
    <source>
        <dbReference type="ARBA" id="ARBA00022801"/>
    </source>
</evidence>
<dbReference type="AlphaFoldDB" id="A0ABC8S0W6"/>
<evidence type="ECO:0000259" key="5">
    <source>
        <dbReference type="PROSITE" id="PS00125"/>
    </source>
</evidence>
<evidence type="ECO:0000313" key="6">
    <source>
        <dbReference type="EMBL" id="CAK9150772.1"/>
    </source>
</evidence>
<dbReference type="SUPFAM" id="SSF56300">
    <property type="entry name" value="Metallo-dependent phosphatases"/>
    <property type="match status" value="1"/>
</dbReference>
<keyword evidence="7" id="KW-1185">Reference proteome</keyword>
<organism evidence="6 7">
    <name type="scientific">Ilex paraguariensis</name>
    <name type="common">yerba mate</name>
    <dbReference type="NCBI Taxonomy" id="185542"/>
    <lineage>
        <taxon>Eukaryota</taxon>
        <taxon>Viridiplantae</taxon>
        <taxon>Streptophyta</taxon>
        <taxon>Embryophyta</taxon>
        <taxon>Tracheophyta</taxon>
        <taxon>Spermatophyta</taxon>
        <taxon>Magnoliopsida</taxon>
        <taxon>eudicotyledons</taxon>
        <taxon>Gunneridae</taxon>
        <taxon>Pentapetalae</taxon>
        <taxon>asterids</taxon>
        <taxon>campanulids</taxon>
        <taxon>Aquifoliales</taxon>
        <taxon>Aquifoliaceae</taxon>
        <taxon>Ilex</taxon>
    </lineage>
</organism>
<evidence type="ECO:0000256" key="1">
    <source>
        <dbReference type="ARBA" id="ARBA00022723"/>
    </source>
</evidence>
<dbReference type="EMBL" id="CAUOFW020002058">
    <property type="protein sequence ID" value="CAK9150772.1"/>
    <property type="molecule type" value="Genomic_DNA"/>
</dbReference>
<dbReference type="Gene3D" id="3.60.21.10">
    <property type="match status" value="1"/>
</dbReference>
<sequence>MNSLPLNDEHIDGPAPVADDVAIAESNHASDIQDRLELDGVDKPTNKRQRRFTSKFVEFPYKKLYGDESFEFIRVCEKLFFLFDEYMHNSFKASSSQTSVSQDVDHGSRAEGVSSSCRQKTPVEQNRQQVRYPDRITLIRGNHESRQITQIRTIDRKQEVPHDGGMCDLLWSDPADIVDGLWLNFLQNCPMMAAKLLMGAYRVIFMDDISTGLDSSTTHQTVNYPRHTTHAFDGTTFISLLQPDRDVTSFENQKFIVVLDDHE</sequence>
<evidence type="ECO:0000256" key="3">
    <source>
        <dbReference type="ARBA" id="ARBA00023211"/>
    </source>
</evidence>
<keyword evidence="2" id="KW-0378">Hydrolase</keyword>
<dbReference type="Proteomes" id="UP001642360">
    <property type="component" value="Unassembled WGS sequence"/>
</dbReference>
<feature type="compositionally biased region" description="Polar residues" evidence="4">
    <location>
        <begin position="113"/>
        <end position="126"/>
    </location>
</feature>
<feature type="region of interest" description="Disordered" evidence="4">
    <location>
        <begin position="94"/>
        <end position="126"/>
    </location>
</feature>
<keyword evidence="3" id="KW-0464">Manganese</keyword>
<evidence type="ECO:0000313" key="7">
    <source>
        <dbReference type="Proteomes" id="UP001642360"/>
    </source>
</evidence>
<dbReference type="PANTHER" id="PTHR45619">
    <property type="entry name" value="SERINE/THREONINE-PROTEIN PHOSPHATASE PP2A-RELATED"/>
    <property type="match status" value="1"/>
</dbReference>
<dbReference type="GO" id="GO:0046872">
    <property type="term" value="F:metal ion binding"/>
    <property type="evidence" value="ECO:0007669"/>
    <property type="project" value="UniProtKB-KW"/>
</dbReference>
<keyword evidence="1" id="KW-0479">Metal-binding</keyword>
<protein>
    <recommendedName>
        <fullName evidence="5">Serine/threonine specific protein phosphatases domain-containing protein</fullName>
    </recommendedName>
</protein>
<dbReference type="InterPro" id="IPR029052">
    <property type="entry name" value="Metallo-depent_PP-like"/>
</dbReference>
<name>A0ABC8S0W6_9AQUA</name>
<gene>
    <name evidence="6" type="ORF">ILEXP_LOCUS18925</name>
</gene>
<dbReference type="InterPro" id="IPR047129">
    <property type="entry name" value="PPA2-like"/>
</dbReference>